<evidence type="ECO:0000256" key="6">
    <source>
        <dbReference type="ARBA" id="ARBA00033356"/>
    </source>
</evidence>
<dbReference type="Proteomes" id="UP000325606">
    <property type="component" value="Chromosome"/>
</dbReference>
<accession>A0A5J6LF82</accession>
<evidence type="ECO:0000256" key="4">
    <source>
        <dbReference type="ARBA" id="ARBA00022752"/>
    </source>
</evidence>
<dbReference type="KEGG" id="nik:F5I99_11005"/>
<evidence type="ECO:0000256" key="1">
    <source>
        <dbReference type="ARBA" id="ARBA00004683"/>
    </source>
</evidence>
<protein>
    <recommendedName>
        <fullName evidence="2">Poly(3-hydroxyalkanoate) polymerase subunit PhaC</fullName>
    </recommendedName>
    <alternativeName>
        <fullName evidence="6">PHB synthase subunit PhaC</fullName>
    </alternativeName>
</protein>
<organism evidence="8 9">
    <name type="scientific">Nitrincola iocasae</name>
    <dbReference type="NCBI Taxonomy" id="2614693"/>
    <lineage>
        <taxon>Bacteria</taxon>
        <taxon>Pseudomonadati</taxon>
        <taxon>Pseudomonadota</taxon>
        <taxon>Gammaproteobacteria</taxon>
        <taxon>Oceanospirillales</taxon>
        <taxon>Oceanospirillaceae</taxon>
        <taxon>Nitrincola</taxon>
    </lineage>
</organism>
<dbReference type="PANTHER" id="PTHR36837:SF2">
    <property type="entry name" value="POLY(3-HYDROXYALKANOATE) POLYMERASE SUBUNIT PHAC"/>
    <property type="match status" value="1"/>
</dbReference>
<comment type="pathway">
    <text evidence="1">Biopolymer metabolism; poly-(R)-3-hydroxybutanoate biosynthesis.</text>
</comment>
<keyword evidence="5" id="KW-0012">Acyltransferase</keyword>
<keyword evidence="4" id="KW-0583">PHB biosynthesis</keyword>
<dbReference type="Gene3D" id="3.40.50.1820">
    <property type="entry name" value="alpha/beta hydrolase"/>
    <property type="match status" value="1"/>
</dbReference>
<dbReference type="NCBIfam" id="TIGR01836">
    <property type="entry name" value="PHA_synth_III_C"/>
    <property type="match status" value="1"/>
</dbReference>
<evidence type="ECO:0000259" key="7">
    <source>
        <dbReference type="Pfam" id="PF00561"/>
    </source>
</evidence>
<evidence type="ECO:0000256" key="2">
    <source>
        <dbReference type="ARBA" id="ARBA00019065"/>
    </source>
</evidence>
<dbReference type="GO" id="GO:0042619">
    <property type="term" value="P:poly-hydroxybutyrate biosynthetic process"/>
    <property type="evidence" value="ECO:0007669"/>
    <property type="project" value="UniProtKB-KW"/>
</dbReference>
<feature type="domain" description="AB hydrolase-1" evidence="7">
    <location>
        <begin position="66"/>
        <end position="334"/>
    </location>
</feature>
<dbReference type="InterPro" id="IPR029058">
    <property type="entry name" value="AB_hydrolase_fold"/>
</dbReference>
<dbReference type="InterPro" id="IPR051321">
    <property type="entry name" value="PHA/PHB_synthase"/>
</dbReference>
<dbReference type="GO" id="GO:0016746">
    <property type="term" value="F:acyltransferase activity"/>
    <property type="evidence" value="ECO:0007669"/>
    <property type="project" value="UniProtKB-KW"/>
</dbReference>
<dbReference type="Pfam" id="PF00561">
    <property type="entry name" value="Abhydrolase_1"/>
    <property type="match status" value="1"/>
</dbReference>
<dbReference type="EMBL" id="CP044222">
    <property type="protein sequence ID" value="QEW06996.1"/>
    <property type="molecule type" value="Genomic_DNA"/>
</dbReference>
<keyword evidence="3" id="KW-0808">Transferase</keyword>
<evidence type="ECO:0000313" key="8">
    <source>
        <dbReference type="EMBL" id="QEW06996.1"/>
    </source>
</evidence>
<dbReference type="UniPathway" id="UPA00917"/>
<proteinExistence type="predicted"/>
<dbReference type="RefSeq" id="WP_151055977.1">
    <property type="nucleotide sequence ID" value="NZ_CP044222.1"/>
</dbReference>
<reference evidence="8 9" key="1">
    <citation type="submission" date="2019-09" db="EMBL/GenBank/DDBJ databases">
        <title>Nitrincola iocasae sp. nov., a bacterium isolated from the sediment collected at a cold seep field in South China Sea.</title>
        <authorList>
            <person name="Zhang H."/>
            <person name="Wang H."/>
            <person name="Li C."/>
        </authorList>
    </citation>
    <scope>NUCLEOTIDE SEQUENCE [LARGE SCALE GENOMIC DNA]</scope>
    <source>
        <strain evidence="8 9">KXZD1103</strain>
    </source>
</reference>
<sequence length="361" mass="40754">MSRIKLDPKQLKQEIISFNQQLIDSYQLLKRMPPVETGQTPCETIFQLDKVRLNYYQPATVQPNLPPIVICYALVNRPYMIDLTPERSMLQKLLQRGVGVYLVDWGYPDASDRFLDLDDYINHYLDQCIDAASQHASQERINLMGICQGGTFSLCYTALHPDKIARLITLVTPVDFATDDFTLSKLARHVDADLAVSTYGNIPGALLNETYNSLMPMRLGLQKNLDLPVTLSDEASARAFLSMEKWIYDSPDQAGAAFSEFIKDFFQQNKLVNNNLKIGNQPVDLSRITQPLLNIYASHDHLVPPSSSKALKGKTNSQLYREKEIKTGHIGLFVSSRTGSQLVDAISNWLQSDLDHRLNES</sequence>
<evidence type="ECO:0000313" key="9">
    <source>
        <dbReference type="Proteomes" id="UP000325606"/>
    </source>
</evidence>
<evidence type="ECO:0000256" key="3">
    <source>
        <dbReference type="ARBA" id="ARBA00022679"/>
    </source>
</evidence>
<keyword evidence="9" id="KW-1185">Reference proteome</keyword>
<dbReference type="SUPFAM" id="SSF53474">
    <property type="entry name" value="alpha/beta-Hydrolases"/>
    <property type="match status" value="1"/>
</dbReference>
<dbReference type="AlphaFoldDB" id="A0A5J6LF82"/>
<evidence type="ECO:0000256" key="5">
    <source>
        <dbReference type="ARBA" id="ARBA00023315"/>
    </source>
</evidence>
<dbReference type="InterPro" id="IPR000073">
    <property type="entry name" value="AB_hydrolase_1"/>
</dbReference>
<gene>
    <name evidence="8" type="primary">phaC</name>
    <name evidence="8" type="ORF">F5I99_11005</name>
</gene>
<dbReference type="PANTHER" id="PTHR36837">
    <property type="entry name" value="POLY(3-HYDROXYALKANOATE) POLYMERASE SUBUNIT PHAC"/>
    <property type="match status" value="1"/>
</dbReference>
<name>A0A5J6LF82_9GAMM</name>
<dbReference type="InterPro" id="IPR010125">
    <property type="entry name" value="PHA_synth_III_C"/>
</dbReference>